<dbReference type="STRING" id="633147.Olsu_0286"/>
<name>E1QYE6_OLSUV</name>
<gene>
    <name evidence="1" type="ordered locus">Olsu_0286</name>
</gene>
<keyword evidence="2" id="KW-1185">Reference proteome</keyword>
<dbReference type="PATRIC" id="fig|633147.7.peg.1760"/>
<dbReference type="KEGG" id="ols:Olsu_0286"/>
<reference evidence="1 2" key="1">
    <citation type="journal article" date="2010" name="Stand. Genomic Sci.">
        <title>Complete genome sequence of Olsenella uli type strain (VPI D76D-27C).</title>
        <authorList>
            <person name="Goker M."/>
            <person name="Held B."/>
            <person name="Lucas S."/>
            <person name="Nolan M."/>
            <person name="Yasawong M."/>
            <person name="Glavina Del Rio T."/>
            <person name="Tice H."/>
            <person name="Cheng J.F."/>
            <person name="Bruce D."/>
            <person name="Detter J.C."/>
            <person name="Tapia R."/>
            <person name="Han C."/>
            <person name="Goodwin L."/>
            <person name="Pitluck S."/>
            <person name="Liolios K."/>
            <person name="Ivanova N."/>
            <person name="Mavromatis K."/>
            <person name="Mikhailova N."/>
            <person name="Pati A."/>
            <person name="Chen A."/>
            <person name="Palaniappan K."/>
            <person name="Land M."/>
            <person name="Hauser L."/>
            <person name="Chang Y.J."/>
            <person name="Jeffries C.D."/>
            <person name="Rohde M."/>
            <person name="Sikorski J."/>
            <person name="Pukall R."/>
            <person name="Woyke T."/>
            <person name="Bristow J."/>
            <person name="Eisen J.A."/>
            <person name="Markowitz V."/>
            <person name="Hugenholtz P."/>
            <person name="Kyrpides N.C."/>
            <person name="Klenk H.P."/>
            <person name="Lapidus A."/>
        </authorList>
    </citation>
    <scope>NUCLEOTIDE SEQUENCE [LARGE SCALE GENOMIC DNA]</scope>
    <source>
        <strain evidence="2">ATCC 49627 / DSM 7084 / CIP 109912 / JCM 12494 / NCIMB 702895 / VPI D76D-27C</strain>
    </source>
</reference>
<accession>E1QYE6</accession>
<evidence type="ECO:0000313" key="1">
    <source>
        <dbReference type="EMBL" id="ADK67410.1"/>
    </source>
</evidence>
<dbReference type="EMBL" id="CP002106">
    <property type="protein sequence ID" value="ADK67410.1"/>
    <property type="molecule type" value="Genomic_DNA"/>
</dbReference>
<proteinExistence type="predicted"/>
<organism evidence="1 2">
    <name type="scientific">Olsenella uli (strain ATCC 49627 / DSM 7084 / CCUG 31166 / CIP 109912 / JCM 12494 / LMG 11480 / NCIMB 702895 / VPI D76D-27C)</name>
    <name type="common">Lactobacillus uli</name>
    <dbReference type="NCBI Taxonomy" id="633147"/>
    <lineage>
        <taxon>Bacteria</taxon>
        <taxon>Bacillati</taxon>
        <taxon>Actinomycetota</taxon>
        <taxon>Coriobacteriia</taxon>
        <taxon>Coriobacteriales</taxon>
        <taxon>Atopobiaceae</taxon>
        <taxon>Olsenella</taxon>
    </lineage>
</organism>
<protein>
    <submittedName>
        <fullName evidence="1">Uncharacterized protein</fullName>
    </submittedName>
</protein>
<evidence type="ECO:0000313" key="2">
    <source>
        <dbReference type="Proteomes" id="UP000000333"/>
    </source>
</evidence>
<sequence length="60" mass="6142">MMAPFHVATDCTETARIAASRSTAGRAAMSVRSATTRTAAVRGALLAVLSPVALGVRLDI</sequence>
<dbReference type="AlphaFoldDB" id="E1QYE6"/>
<dbReference type="Proteomes" id="UP000000333">
    <property type="component" value="Chromosome"/>
</dbReference>
<dbReference type="HOGENOM" id="CLU_2937079_0_0_11"/>